<dbReference type="AlphaFoldDB" id="A0A4Q9HZG5"/>
<evidence type="ECO:0000313" key="2">
    <source>
        <dbReference type="Proteomes" id="UP000292452"/>
    </source>
</evidence>
<evidence type="ECO:0000313" key="1">
    <source>
        <dbReference type="EMBL" id="TBO60686.1"/>
    </source>
</evidence>
<protein>
    <submittedName>
        <fullName evidence="1">Uncharacterized protein</fullName>
    </submittedName>
</protein>
<sequence length="738" mass="79047">MVGLEFGHRLGLPGALSGLPLSPLVPRYQELVAHQRALGLRHIGEVLIARDGCLRVLDGVYVRRAARGWRRVDSEELRRLQAGQADAKALLRRLAELHERNPMALRQVLLYQLIEILQDHPQGGRTDSVVSLGIDSGEAAALLQAACVRLPLDPRQRAATEDIEDAWEHGRLRRAARRATELPPDGGRDPYLIRRLAGIAARVRETDAALDAAYRCEHEGEAGDAGDHYLRAAQLAGDCPHAIRGLVRTHRPAEGTPGTLSVDLAGDSVALAWPGDTDPASWRIIRLTRGTAQSRTSLAEIDRQAEEGAPQDLQPPVGSQVRYAVFPLCDGRIAGPPFVSRALLVAPDVSGLRTADGRARIAATWTQPAGAVGVSVAVTGPDGRTSHIDAPDGGFTAHGLQAGEHRIRISCRYRSSNGEEVGSPGVRARVAVHPWPSPVLDLTAEPQVGCVRFAWTGGEDAEVRLVEWTGEAPTPGTELPIPPQLPAPLPWKQTSAGLVPPPGTIARVTAIAVLGERAVTGPGVLVEAPAPVTALTVERTDGGLARVIFEWPGDAGQVSVVREQDGHCDEYRVTRTVFLREGLRIPVGPAKAHIRVTTTARAVDAIVVPPDCAESLLPADITIAYRILPGTRRPLRRRPATVRVALMSPAGEPATDLPEFVLVARSGDARSPIRPRHPADGTTVLRLKGEELNRAGIIEREIAAGDCRPPYALRGFLLGGRAASVRLEEPSPANLVVR</sequence>
<name>A0A4Q9HZG5_STRKA</name>
<dbReference type="EMBL" id="SIXH01000029">
    <property type="protein sequence ID" value="TBO60686.1"/>
    <property type="molecule type" value="Genomic_DNA"/>
</dbReference>
<comment type="caution">
    <text evidence="1">The sequence shown here is derived from an EMBL/GenBank/DDBJ whole genome shotgun (WGS) entry which is preliminary data.</text>
</comment>
<proteinExistence type="predicted"/>
<reference evidence="1 2" key="1">
    <citation type="submission" date="2019-02" db="EMBL/GenBank/DDBJ databases">
        <title>Draft Genome Sequence of Streptomyces sp. AM-2504, identified by 16S rRNA comparative analysis as a Streptomyces Kasugaensis strain.</title>
        <authorList>
            <person name="Napolioni V."/>
            <person name="Giuliodori A.M."/>
            <person name="Spurio R."/>
            <person name="Fabbretti A."/>
        </authorList>
    </citation>
    <scope>NUCLEOTIDE SEQUENCE [LARGE SCALE GENOMIC DNA]</scope>
    <source>
        <strain evidence="1 2">AM-2504</strain>
    </source>
</reference>
<gene>
    <name evidence="1" type="ORF">EYS09_05365</name>
</gene>
<organism evidence="1 2">
    <name type="scientific">Streptomyces kasugaensis</name>
    <dbReference type="NCBI Taxonomy" id="1946"/>
    <lineage>
        <taxon>Bacteria</taxon>
        <taxon>Bacillati</taxon>
        <taxon>Actinomycetota</taxon>
        <taxon>Actinomycetes</taxon>
        <taxon>Kitasatosporales</taxon>
        <taxon>Streptomycetaceae</taxon>
        <taxon>Streptomyces</taxon>
    </lineage>
</organism>
<keyword evidence="2" id="KW-1185">Reference proteome</keyword>
<dbReference type="Proteomes" id="UP000292452">
    <property type="component" value="Unassembled WGS sequence"/>
</dbReference>
<accession>A0A4Q9HZG5</accession>